<reference evidence="2 3" key="1">
    <citation type="submission" date="2018-02" db="EMBL/GenBank/DDBJ databases">
        <title>Genome sequence of the basidiomycete white-rot fungus Phlebia centrifuga.</title>
        <authorList>
            <person name="Granchi Z."/>
            <person name="Peng M."/>
            <person name="de Vries R.P."/>
            <person name="Hilden K."/>
            <person name="Makela M.R."/>
            <person name="Grigoriev I."/>
            <person name="Riley R."/>
        </authorList>
    </citation>
    <scope>NUCLEOTIDE SEQUENCE [LARGE SCALE GENOMIC DNA]</scope>
    <source>
        <strain evidence="2 3">FBCC195</strain>
    </source>
</reference>
<gene>
    <name evidence="2" type="ORF">PHLCEN_2v11876</name>
</gene>
<dbReference type="Proteomes" id="UP000186601">
    <property type="component" value="Unassembled WGS sequence"/>
</dbReference>
<evidence type="ECO:0000313" key="3">
    <source>
        <dbReference type="Proteomes" id="UP000186601"/>
    </source>
</evidence>
<accession>A0A2R6NIT9</accession>
<dbReference type="EMBL" id="MLYV02001198">
    <property type="protein sequence ID" value="PSR72284.1"/>
    <property type="molecule type" value="Genomic_DNA"/>
</dbReference>
<feature type="domain" description="DUF7330" evidence="1">
    <location>
        <begin position="229"/>
        <end position="313"/>
    </location>
</feature>
<dbReference type="Pfam" id="PF24016">
    <property type="entry name" value="DUF7330"/>
    <property type="match status" value="1"/>
</dbReference>
<name>A0A2R6NIT9_9APHY</name>
<keyword evidence="3" id="KW-1185">Reference proteome</keyword>
<organism evidence="2 3">
    <name type="scientific">Hermanssonia centrifuga</name>
    <dbReference type="NCBI Taxonomy" id="98765"/>
    <lineage>
        <taxon>Eukaryota</taxon>
        <taxon>Fungi</taxon>
        <taxon>Dikarya</taxon>
        <taxon>Basidiomycota</taxon>
        <taxon>Agaricomycotina</taxon>
        <taxon>Agaricomycetes</taxon>
        <taxon>Polyporales</taxon>
        <taxon>Meruliaceae</taxon>
        <taxon>Hermanssonia</taxon>
    </lineage>
</organism>
<protein>
    <recommendedName>
        <fullName evidence="1">DUF7330 domain-containing protein</fullName>
    </recommendedName>
</protein>
<proteinExistence type="predicted"/>
<sequence length="378" mass="40585">MFHNETTSSTSDLQSSDDCDEVATWSILPAGTSTYRDLPRAAEAAFDLPLDSDLIYILSRGSNLAGSVAIRDDGATGANVVKINVRIYYTAPDILKMCKLCLLQSERGKNGVGIFTPPRSIPAGYRMFFDVHISLPSAPQSSFVRINSLETHLPNFRHEVGNLSKTIDFGSISLQSSNQPIVVHSLLAQRLNMKTSNGAIQGLFTSLSADLRSSNGPILADVKLSNGGNGASTLDLQTSNAEITAKVSLVSQAQHATGGIFRVAAKTSNGELDVSFPTAPHNSVLHLDTQTSNAPSTVSIHKTFEGEFRLQTSPRKAMVFYDQSATDPTGNRRTRSVNYVQDRRGGVSGKAVWTPRVGAQTLGSIVMKTSNADLQLVL</sequence>
<dbReference type="AlphaFoldDB" id="A0A2R6NIT9"/>
<dbReference type="InterPro" id="IPR055754">
    <property type="entry name" value="DUF7330"/>
</dbReference>
<dbReference type="STRING" id="98765.A0A2R6NIT9"/>
<dbReference type="OrthoDB" id="5570013at2759"/>
<evidence type="ECO:0000259" key="1">
    <source>
        <dbReference type="Pfam" id="PF24016"/>
    </source>
</evidence>
<comment type="caution">
    <text evidence="2">The sequence shown here is derived from an EMBL/GenBank/DDBJ whole genome shotgun (WGS) entry which is preliminary data.</text>
</comment>
<evidence type="ECO:0000313" key="2">
    <source>
        <dbReference type="EMBL" id="PSR72284.1"/>
    </source>
</evidence>